<name>A0A6V7NNF7_ANACO</name>
<organism evidence="14">
    <name type="scientific">Ananas comosus var. bracteatus</name>
    <name type="common">red pineapple</name>
    <dbReference type="NCBI Taxonomy" id="296719"/>
    <lineage>
        <taxon>Eukaryota</taxon>
        <taxon>Viridiplantae</taxon>
        <taxon>Streptophyta</taxon>
        <taxon>Embryophyta</taxon>
        <taxon>Tracheophyta</taxon>
        <taxon>Spermatophyta</taxon>
        <taxon>Magnoliopsida</taxon>
        <taxon>Liliopsida</taxon>
        <taxon>Poales</taxon>
        <taxon>Bromeliaceae</taxon>
        <taxon>Bromelioideae</taxon>
        <taxon>Ananas</taxon>
    </lineage>
</organism>
<evidence type="ECO:0000256" key="13">
    <source>
        <dbReference type="SAM" id="Phobius"/>
    </source>
</evidence>
<reference evidence="14" key="1">
    <citation type="submission" date="2020-07" db="EMBL/GenBank/DDBJ databases">
        <authorList>
            <person name="Lin J."/>
        </authorList>
    </citation>
    <scope>NUCLEOTIDE SEQUENCE</scope>
</reference>
<sequence length="123" mass="13701">MYFEILRLESELRKGRFETEACENCEMEGRGRRNSVPAGPSAVKRTRELVATEKKALLPNYFGMESCLLLLCLTVSLLILPLILPPLPPPPSMLLLLPIGILVVLMVLAFMPSDVRNIASSYL</sequence>
<keyword evidence="10 13" id="KW-1133">Transmembrane helix</keyword>
<dbReference type="EMBL" id="LR862140">
    <property type="protein sequence ID" value="CAD1819894.1"/>
    <property type="molecule type" value="Genomic_DNA"/>
</dbReference>
<proteinExistence type="inferred from homology"/>
<dbReference type="GO" id="GO:0005783">
    <property type="term" value="C:endoplasmic reticulum"/>
    <property type="evidence" value="ECO:0007669"/>
    <property type="project" value="UniProtKB-SubCell"/>
</dbReference>
<feature type="transmembrane region" description="Helical" evidence="13">
    <location>
        <begin position="93"/>
        <end position="111"/>
    </location>
</feature>
<evidence type="ECO:0000256" key="11">
    <source>
        <dbReference type="ARBA" id="ARBA00023136"/>
    </source>
</evidence>
<dbReference type="InterPro" id="IPR037468">
    <property type="entry name" value="ARGOS/ARL/OSR1"/>
</dbReference>
<keyword evidence="12" id="KW-0539">Nucleus</keyword>
<comment type="similarity">
    <text evidence="5">Belongs to the plant organ size related (OSR) protein family.</text>
</comment>
<gene>
    <name evidence="14" type="ORF">CB5_LOCUS3105</name>
</gene>
<keyword evidence="11 13" id="KW-0472">Membrane</keyword>
<comment type="subcellular location">
    <subcellularLocation>
        <location evidence="4">Cytoplasm</location>
    </subcellularLocation>
    <subcellularLocation>
        <location evidence="3">Endoplasmic reticulum</location>
    </subcellularLocation>
    <subcellularLocation>
        <location evidence="2">Membrane</location>
        <topology evidence="2">Multi-pass membrane protein</topology>
    </subcellularLocation>
    <subcellularLocation>
        <location evidence="1">Nucleus</location>
    </subcellularLocation>
</comment>
<evidence type="ECO:0000256" key="7">
    <source>
        <dbReference type="ARBA" id="ARBA00022490"/>
    </source>
</evidence>
<evidence type="ECO:0000256" key="5">
    <source>
        <dbReference type="ARBA" id="ARBA00006891"/>
    </source>
</evidence>
<dbReference type="GO" id="GO:0046622">
    <property type="term" value="P:positive regulation of organ growth"/>
    <property type="evidence" value="ECO:0007669"/>
    <property type="project" value="InterPro"/>
</dbReference>
<keyword evidence="9" id="KW-0256">Endoplasmic reticulum</keyword>
<dbReference type="GO" id="GO:0016020">
    <property type="term" value="C:membrane"/>
    <property type="evidence" value="ECO:0007669"/>
    <property type="project" value="UniProtKB-SubCell"/>
</dbReference>
<accession>A0A6V7NNF7</accession>
<protein>
    <recommendedName>
        <fullName evidence="15">ARGOS-like protein</fullName>
    </recommendedName>
</protein>
<dbReference type="PANTHER" id="PTHR36023:SF3">
    <property type="entry name" value="ARGOS-LIKE PROTEIN"/>
    <property type="match status" value="1"/>
</dbReference>
<evidence type="ECO:0000256" key="9">
    <source>
        <dbReference type="ARBA" id="ARBA00022824"/>
    </source>
</evidence>
<evidence type="ECO:0000256" key="12">
    <source>
        <dbReference type="ARBA" id="ARBA00023242"/>
    </source>
</evidence>
<evidence type="ECO:0000256" key="6">
    <source>
        <dbReference type="ARBA" id="ARBA00022473"/>
    </source>
</evidence>
<feature type="transmembrane region" description="Helical" evidence="13">
    <location>
        <begin position="67"/>
        <end position="87"/>
    </location>
</feature>
<evidence type="ECO:0000256" key="8">
    <source>
        <dbReference type="ARBA" id="ARBA00022692"/>
    </source>
</evidence>
<dbReference type="PANTHER" id="PTHR36023">
    <property type="entry name" value="ARGOS-LIKE PROTEIN"/>
    <property type="match status" value="1"/>
</dbReference>
<evidence type="ECO:0000313" key="14">
    <source>
        <dbReference type="EMBL" id="CAD1819894.1"/>
    </source>
</evidence>
<evidence type="ECO:0000256" key="1">
    <source>
        <dbReference type="ARBA" id="ARBA00004123"/>
    </source>
</evidence>
<keyword evidence="7" id="KW-0963">Cytoplasm</keyword>
<keyword evidence="8 13" id="KW-0812">Transmembrane</keyword>
<dbReference type="GO" id="GO:0005634">
    <property type="term" value="C:nucleus"/>
    <property type="evidence" value="ECO:0007669"/>
    <property type="project" value="UniProtKB-SubCell"/>
</dbReference>
<dbReference type="GO" id="GO:0009725">
    <property type="term" value="P:response to hormone"/>
    <property type="evidence" value="ECO:0007669"/>
    <property type="project" value="UniProtKB-ARBA"/>
</dbReference>
<evidence type="ECO:0000256" key="10">
    <source>
        <dbReference type="ARBA" id="ARBA00022989"/>
    </source>
</evidence>
<evidence type="ECO:0000256" key="4">
    <source>
        <dbReference type="ARBA" id="ARBA00004496"/>
    </source>
</evidence>
<dbReference type="AlphaFoldDB" id="A0A6V7NNF7"/>
<evidence type="ECO:0008006" key="15">
    <source>
        <dbReference type="Google" id="ProtNLM"/>
    </source>
</evidence>
<evidence type="ECO:0000256" key="2">
    <source>
        <dbReference type="ARBA" id="ARBA00004141"/>
    </source>
</evidence>
<keyword evidence="6" id="KW-0217">Developmental protein</keyword>
<evidence type="ECO:0000256" key="3">
    <source>
        <dbReference type="ARBA" id="ARBA00004240"/>
    </source>
</evidence>